<feature type="region of interest" description="Disordered" evidence="1">
    <location>
        <begin position="94"/>
        <end position="115"/>
    </location>
</feature>
<evidence type="ECO:0000313" key="3">
    <source>
        <dbReference type="EMBL" id="TLG89455.1"/>
    </source>
</evidence>
<gene>
    <name evidence="3" type="ORF">FEM54_21935</name>
</gene>
<feature type="compositionally biased region" description="Basic and acidic residues" evidence="1">
    <location>
        <begin position="102"/>
        <end position="115"/>
    </location>
</feature>
<keyword evidence="4" id="KW-1185">Reference proteome</keyword>
<name>A0ABY2U077_9PSED</name>
<dbReference type="Proteomes" id="UP000304941">
    <property type="component" value="Unassembled WGS sequence"/>
</dbReference>
<reference evidence="3 4" key="1">
    <citation type="submission" date="2019-05" db="EMBL/GenBank/DDBJ databases">
        <title>Pseudomonas edaphica sp. nov., isolated from rhizospheric soil of Cistus ladanifer L. in Spain.</title>
        <authorList>
            <person name="Peix A."/>
        </authorList>
    </citation>
    <scope>NUCLEOTIDE SEQUENCE [LARGE SCALE GENOMIC DNA]</scope>
    <source>
        <strain evidence="3 4">RD25</strain>
    </source>
</reference>
<evidence type="ECO:0000313" key="4">
    <source>
        <dbReference type="Proteomes" id="UP000304941"/>
    </source>
</evidence>
<organism evidence="3 4">
    <name type="scientific">Pseudomonas edaphica</name>
    <dbReference type="NCBI Taxonomy" id="2006980"/>
    <lineage>
        <taxon>Bacteria</taxon>
        <taxon>Pseudomonadati</taxon>
        <taxon>Pseudomonadota</taxon>
        <taxon>Gammaproteobacteria</taxon>
        <taxon>Pseudomonadales</taxon>
        <taxon>Pseudomonadaceae</taxon>
        <taxon>Pseudomonas</taxon>
    </lineage>
</organism>
<dbReference type="Pfam" id="PF03235">
    <property type="entry name" value="GmrSD_N"/>
    <property type="match status" value="1"/>
</dbReference>
<protein>
    <submittedName>
        <fullName evidence="3">DUF262 domain-containing protein</fullName>
    </submittedName>
</protein>
<dbReference type="PANTHER" id="PTHR39639:SF1">
    <property type="entry name" value="DUF262 DOMAIN-CONTAINING PROTEIN"/>
    <property type="match status" value="1"/>
</dbReference>
<dbReference type="RefSeq" id="WP_138452980.1">
    <property type="nucleotide sequence ID" value="NZ_VBVZ01000377.1"/>
</dbReference>
<feature type="non-terminal residue" evidence="3">
    <location>
        <position position="115"/>
    </location>
</feature>
<dbReference type="InterPro" id="IPR004919">
    <property type="entry name" value="GmrSD_N"/>
</dbReference>
<evidence type="ECO:0000259" key="2">
    <source>
        <dbReference type="Pfam" id="PF03235"/>
    </source>
</evidence>
<dbReference type="PANTHER" id="PTHR39639">
    <property type="entry name" value="CHROMOSOME 16, WHOLE GENOME SHOTGUN SEQUENCE"/>
    <property type="match status" value="1"/>
</dbReference>
<comment type="caution">
    <text evidence="3">The sequence shown here is derived from an EMBL/GenBank/DDBJ whole genome shotgun (WGS) entry which is preliminary data.</text>
</comment>
<dbReference type="EMBL" id="VBVZ01000377">
    <property type="protein sequence ID" value="TLG89455.1"/>
    <property type="molecule type" value="Genomic_DNA"/>
</dbReference>
<sequence length="115" mass="13212">MSKLLERASNNVSISNFYEEYIVGKYNMNPPYQRLSVWSPEKKAFFIDSILKNLPIPPVFLRQKIDDNTGKTSYEVIDGKQRLTSIVEFIEDGFPTSDEADDPFHDDELAGKLFS</sequence>
<evidence type="ECO:0000256" key="1">
    <source>
        <dbReference type="SAM" id="MobiDB-lite"/>
    </source>
</evidence>
<proteinExistence type="predicted"/>
<feature type="domain" description="GmrSD restriction endonucleases N-terminal" evidence="2">
    <location>
        <begin position="16"/>
        <end position="92"/>
    </location>
</feature>
<accession>A0ABY2U077</accession>